<feature type="domain" description="DRBM" evidence="6">
    <location>
        <begin position="60"/>
        <end position="95"/>
    </location>
</feature>
<keyword evidence="3" id="KW-0460">Magnesium</keyword>
<dbReference type="GO" id="GO:0005634">
    <property type="term" value="C:nucleus"/>
    <property type="evidence" value="ECO:0007669"/>
    <property type="project" value="TreeGrafter"/>
</dbReference>
<evidence type="ECO:0000313" key="9">
    <source>
        <dbReference type="Proteomes" id="UP001168990"/>
    </source>
</evidence>
<dbReference type="EMBL" id="JAQQBS010001422">
    <property type="protein sequence ID" value="KAK0165770.1"/>
    <property type="molecule type" value="Genomic_DNA"/>
</dbReference>
<evidence type="ECO:0000256" key="2">
    <source>
        <dbReference type="ARBA" id="ARBA00022801"/>
    </source>
</evidence>
<name>A0AA39FA42_9HYME</name>
<dbReference type="GO" id="GO:0005737">
    <property type="term" value="C:cytoplasm"/>
    <property type="evidence" value="ECO:0007669"/>
    <property type="project" value="TreeGrafter"/>
</dbReference>
<evidence type="ECO:0000256" key="3">
    <source>
        <dbReference type="ARBA" id="ARBA00022842"/>
    </source>
</evidence>
<protein>
    <submittedName>
        <fullName evidence="8">Uncharacterized protein</fullName>
    </submittedName>
</protein>
<feature type="domain" description="RNase III" evidence="7">
    <location>
        <begin position="1"/>
        <end position="27"/>
    </location>
</feature>
<dbReference type="InterPro" id="IPR014720">
    <property type="entry name" value="dsRBD_dom"/>
</dbReference>
<evidence type="ECO:0000256" key="4">
    <source>
        <dbReference type="ARBA" id="ARBA00022884"/>
    </source>
</evidence>
<dbReference type="GO" id="GO:0003723">
    <property type="term" value="F:RNA binding"/>
    <property type="evidence" value="ECO:0007669"/>
    <property type="project" value="UniProtKB-UniRule"/>
</dbReference>
<dbReference type="InterPro" id="IPR036389">
    <property type="entry name" value="RNase_III_sf"/>
</dbReference>
<dbReference type="Gene3D" id="1.10.1520.10">
    <property type="entry name" value="Ribonuclease III domain"/>
    <property type="match status" value="1"/>
</dbReference>
<reference evidence="8" key="1">
    <citation type="journal article" date="2023" name="bioRxiv">
        <title>Scaffold-level genome assemblies of two parasitoid biocontrol wasps reveal the parthenogenesis mechanism and an associated novel virus.</title>
        <authorList>
            <person name="Inwood S."/>
            <person name="Skelly J."/>
            <person name="Guhlin J."/>
            <person name="Harrop T."/>
            <person name="Goldson S."/>
            <person name="Dearden P."/>
        </authorList>
    </citation>
    <scope>NUCLEOTIDE SEQUENCE</scope>
    <source>
        <strain evidence="8">Irish</strain>
        <tissue evidence="8">Whole body</tissue>
    </source>
</reference>
<evidence type="ECO:0000259" key="7">
    <source>
        <dbReference type="PROSITE" id="PS50142"/>
    </source>
</evidence>
<reference evidence="8" key="2">
    <citation type="submission" date="2023-03" db="EMBL/GenBank/DDBJ databases">
        <authorList>
            <person name="Inwood S.N."/>
            <person name="Skelly J.G."/>
            <person name="Guhlin J."/>
            <person name="Harrop T.W.R."/>
            <person name="Goldson S.G."/>
            <person name="Dearden P.K."/>
        </authorList>
    </citation>
    <scope>NUCLEOTIDE SEQUENCE</scope>
    <source>
        <strain evidence="8">Irish</strain>
        <tissue evidence="8">Whole body</tissue>
    </source>
</reference>
<gene>
    <name evidence="8" type="ORF">PV328_004261</name>
</gene>
<sequence>MAEFVDVPKILSDLFESVIGAIYLDSGKNLNIVWEILYSAHPRFLNSEIVDGTNIIMVPLEVQISNEKKLFHGFGSSKRQAKAAAAKFALKAFKHNR</sequence>
<dbReference type="PANTHER" id="PTHR14950:SF37">
    <property type="entry name" value="ENDORIBONUCLEASE DICER"/>
    <property type="match status" value="1"/>
</dbReference>
<comment type="caution">
    <text evidence="8">The sequence shown here is derived from an EMBL/GenBank/DDBJ whole genome shotgun (WGS) entry which is preliminary data.</text>
</comment>
<dbReference type="PROSITE" id="PS50142">
    <property type="entry name" value="RNASE_3_2"/>
    <property type="match status" value="1"/>
</dbReference>
<keyword evidence="4 5" id="KW-0694">RNA-binding</keyword>
<dbReference type="GO" id="GO:0030422">
    <property type="term" value="P:siRNA processing"/>
    <property type="evidence" value="ECO:0007669"/>
    <property type="project" value="TreeGrafter"/>
</dbReference>
<evidence type="ECO:0000256" key="5">
    <source>
        <dbReference type="PROSITE-ProRule" id="PRU00266"/>
    </source>
</evidence>
<dbReference type="Gene3D" id="3.30.160.20">
    <property type="match status" value="1"/>
</dbReference>
<dbReference type="AlphaFoldDB" id="A0AA39FA42"/>
<dbReference type="GO" id="GO:0006309">
    <property type="term" value="P:apoptotic DNA fragmentation"/>
    <property type="evidence" value="ECO:0007669"/>
    <property type="project" value="TreeGrafter"/>
</dbReference>
<dbReference type="Proteomes" id="UP001168990">
    <property type="component" value="Unassembled WGS sequence"/>
</dbReference>
<dbReference type="PANTHER" id="PTHR14950">
    <property type="entry name" value="DICER-RELATED"/>
    <property type="match status" value="1"/>
</dbReference>
<dbReference type="GO" id="GO:0070578">
    <property type="term" value="C:RISC-loading complex"/>
    <property type="evidence" value="ECO:0007669"/>
    <property type="project" value="TreeGrafter"/>
</dbReference>
<dbReference type="GO" id="GO:0046872">
    <property type="term" value="F:metal ion binding"/>
    <property type="evidence" value="ECO:0007669"/>
    <property type="project" value="UniProtKB-KW"/>
</dbReference>
<proteinExistence type="predicted"/>
<evidence type="ECO:0000256" key="1">
    <source>
        <dbReference type="ARBA" id="ARBA00022723"/>
    </source>
</evidence>
<evidence type="ECO:0000259" key="6">
    <source>
        <dbReference type="PROSITE" id="PS50137"/>
    </source>
</evidence>
<dbReference type="GO" id="GO:0031054">
    <property type="term" value="P:pre-miRNA processing"/>
    <property type="evidence" value="ECO:0007669"/>
    <property type="project" value="TreeGrafter"/>
</dbReference>
<organism evidence="8 9">
    <name type="scientific">Microctonus aethiopoides</name>
    <dbReference type="NCBI Taxonomy" id="144406"/>
    <lineage>
        <taxon>Eukaryota</taxon>
        <taxon>Metazoa</taxon>
        <taxon>Ecdysozoa</taxon>
        <taxon>Arthropoda</taxon>
        <taxon>Hexapoda</taxon>
        <taxon>Insecta</taxon>
        <taxon>Pterygota</taxon>
        <taxon>Neoptera</taxon>
        <taxon>Endopterygota</taxon>
        <taxon>Hymenoptera</taxon>
        <taxon>Apocrita</taxon>
        <taxon>Ichneumonoidea</taxon>
        <taxon>Braconidae</taxon>
        <taxon>Euphorinae</taxon>
        <taxon>Microctonus</taxon>
    </lineage>
</organism>
<keyword evidence="9" id="KW-1185">Reference proteome</keyword>
<dbReference type="GO" id="GO:0004525">
    <property type="term" value="F:ribonuclease III activity"/>
    <property type="evidence" value="ECO:0007669"/>
    <property type="project" value="InterPro"/>
</dbReference>
<dbReference type="PROSITE" id="PS50137">
    <property type="entry name" value="DS_RBD"/>
    <property type="match status" value="1"/>
</dbReference>
<keyword evidence="2" id="KW-0378">Hydrolase</keyword>
<accession>A0AA39FA42</accession>
<dbReference type="GO" id="GO:0004530">
    <property type="term" value="F:deoxyribonuclease I activity"/>
    <property type="evidence" value="ECO:0007669"/>
    <property type="project" value="TreeGrafter"/>
</dbReference>
<evidence type="ECO:0000313" key="8">
    <source>
        <dbReference type="EMBL" id="KAK0165770.1"/>
    </source>
</evidence>
<dbReference type="SUPFAM" id="SSF54768">
    <property type="entry name" value="dsRNA-binding domain-like"/>
    <property type="match status" value="1"/>
</dbReference>
<keyword evidence="1" id="KW-0479">Metal-binding</keyword>
<dbReference type="InterPro" id="IPR000999">
    <property type="entry name" value="RNase_III_dom"/>
</dbReference>